<evidence type="ECO:0000313" key="1">
    <source>
        <dbReference type="EMBL" id="AJE47172.1"/>
    </source>
</evidence>
<reference evidence="1 2" key="1">
    <citation type="journal article" date="2014" name="Int. J. Syst. Evol. Microbiol.">
        <title>Celeribacter indicus sp. nov., a polycyclic aromatic hydrocarbon-degrading bacterium from deep-sea sediment and reclassification of Huaishuia halophila as Celeribacter halophilus comb. nov.</title>
        <authorList>
            <person name="Lai Q."/>
            <person name="Cao J."/>
            <person name="Yuan J."/>
            <person name="Li F."/>
            <person name="Shao Z."/>
        </authorList>
    </citation>
    <scope>NUCLEOTIDE SEQUENCE [LARGE SCALE GENOMIC DNA]</scope>
    <source>
        <strain evidence="1">P73</strain>
    </source>
</reference>
<dbReference type="AlphaFoldDB" id="A0A0B5E4A6"/>
<dbReference type="Proteomes" id="UP000031521">
    <property type="component" value="Chromosome"/>
</dbReference>
<accession>A0A0B5E4A6</accession>
<keyword evidence="2" id="KW-1185">Reference proteome</keyword>
<name>A0A0B5E4A6_9RHOB</name>
<dbReference type="KEGG" id="cid:P73_2457"/>
<dbReference type="EMBL" id="CP004393">
    <property type="protein sequence ID" value="AJE47172.1"/>
    <property type="molecule type" value="Genomic_DNA"/>
</dbReference>
<evidence type="ECO:0000313" key="2">
    <source>
        <dbReference type="Proteomes" id="UP000031521"/>
    </source>
</evidence>
<sequence length="99" mass="10648">MENKMKNPGAQANATGAEIHKGLDMTAGSHVADPFVKRLDALQAEVREKALISKHVDAVHSLIVIALDAIEAPALTERNRIEAKRSLEMALLIIGENVA</sequence>
<dbReference type="RefSeq" id="WP_043869790.1">
    <property type="nucleotide sequence ID" value="NZ_CP004393.1"/>
</dbReference>
<protein>
    <submittedName>
        <fullName evidence="1">Uncharacterized protein</fullName>
    </submittedName>
</protein>
<organism evidence="1 2">
    <name type="scientific">Celeribacter indicus</name>
    <dbReference type="NCBI Taxonomy" id="1208324"/>
    <lineage>
        <taxon>Bacteria</taxon>
        <taxon>Pseudomonadati</taxon>
        <taxon>Pseudomonadota</taxon>
        <taxon>Alphaproteobacteria</taxon>
        <taxon>Rhodobacterales</taxon>
        <taxon>Roseobacteraceae</taxon>
        <taxon>Celeribacter</taxon>
    </lineage>
</organism>
<dbReference type="STRING" id="1208324.P73_2457"/>
<gene>
    <name evidence="1" type="ORF">P73_2457</name>
</gene>
<proteinExistence type="predicted"/>
<dbReference type="HOGENOM" id="CLU_2315169_0_0_5"/>